<feature type="region of interest" description="Disordered" evidence="1">
    <location>
        <begin position="381"/>
        <end position="409"/>
    </location>
</feature>
<dbReference type="AlphaFoldDB" id="A0A167WVF2"/>
<feature type="region of interest" description="Disordered" evidence="1">
    <location>
        <begin position="1"/>
        <end position="30"/>
    </location>
</feature>
<protein>
    <submittedName>
        <fullName evidence="2">Uncharacterized protein</fullName>
    </submittedName>
</protein>
<dbReference type="EMBL" id="AZHD01000004">
    <property type="protein sequence ID" value="OAA64228.1"/>
    <property type="molecule type" value="Genomic_DNA"/>
</dbReference>
<name>A0A167WVF2_9HYPO</name>
<dbReference type="Proteomes" id="UP000076874">
    <property type="component" value="Unassembled WGS sequence"/>
</dbReference>
<proteinExistence type="predicted"/>
<feature type="compositionally biased region" description="Polar residues" evidence="1">
    <location>
        <begin position="217"/>
        <end position="233"/>
    </location>
</feature>
<sequence length="523" mass="57944">MSSSGPSRAEQKERRRAKKEAKIDAAAEANRKRRRESEALLKAILRKVVGTDHKLAFASLGLEDDLHGTVAVDAFGYHTHLANIVVHTAELRYAAETNRFQTLCLAATVELCRYLKKSDWSKIEHDPDLYDLALRIFASPYFTTLGRWGFYYETLLKLKPALAKKFLVGQEVAMLTCGDGFDQVVHNVKTLHAPREQTDQVQAEPDEARTLPGHWASPSSGTVVGSTPESQSVAPRPLPVPAQPDSQHSQQHGPYFSQTPAVGHQSSAESSDARITKRTRLEGIIHPSFHPSRRNKQSKANSYPEHNLLPPINAAVLPPLNAQHIPVRTAETMEHPLGFAFPPRASIPQGPQFPRPFDHPHSGQQHLNPQPEILPRISAFTPGFHRPPGDGFGHGNAPAQARSQAQRSNANSLPRYFLTQGRQADIQRYFEGTGMILEAINRTIFRSRGQITNALRAGIYGNDATIVVDLGPIDRTLLHEAEIRTLKEKWQASSVEVQECVQIYLYDVPGSLVSSAFSVLDDI</sequence>
<feature type="compositionally biased region" description="Polar residues" evidence="1">
    <location>
        <begin position="244"/>
        <end position="270"/>
    </location>
</feature>
<evidence type="ECO:0000256" key="1">
    <source>
        <dbReference type="SAM" id="MobiDB-lite"/>
    </source>
</evidence>
<organism evidence="2 3">
    <name type="scientific">Niveomyces insectorum RCEF 264</name>
    <dbReference type="NCBI Taxonomy" id="1081102"/>
    <lineage>
        <taxon>Eukaryota</taxon>
        <taxon>Fungi</taxon>
        <taxon>Dikarya</taxon>
        <taxon>Ascomycota</taxon>
        <taxon>Pezizomycotina</taxon>
        <taxon>Sordariomycetes</taxon>
        <taxon>Hypocreomycetidae</taxon>
        <taxon>Hypocreales</taxon>
        <taxon>Cordycipitaceae</taxon>
        <taxon>Niveomyces</taxon>
    </lineage>
</organism>
<evidence type="ECO:0000313" key="2">
    <source>
        <dbReference type="EMBL" id="OAA64228.1"/>
    </source>
</evidence>
<keyword evidence="3" id="KW-1185">Reference proteome</keyword>
<feature type="compositionally biased region" description="Basic and acidic residues" evidence="1">
    <location>
        <begin position="271"/>
        <end position="283"/>
    </location>
</feature>
<comment type="caution">
    <text evidence="2">The sequence shown here is derived from an EMBL/GenBank/DDBJ whole genome shotgun (WGS) entry which is preliminary data.</text>
</comment>
<feature type="region of interest" description="Disordered" evidence="1">
    <location>
        <begin position="193"/>
        <end position="307"/>
    </location>
</feature>
<reference evidence="2 3" key="1">
    <citation type="journal article" date="2016" name="Genome Biol. Evol.">
        <title>Divergent and convergent evolution of fungal pathogenicity.</title>
        <authorList>
            <person name="Shang Y."/>
            <person name="Xiao G."/>
            <person name="Zheng P."/>
            <person name="Cen K."/>
            <person name="Zhan S."/>
            <person name="Wang C."/>
        </authorList>
    </citation>
    <scope>NUCLEOTIDE SEQUENCE [LARGE SCALE GENOMIC DNA]</scope>
    <source>
        <strain evidence="2 3">RCEF 264</strain>
    </source>
</reference>
<feature type="compositionally biased region" description="Low complexity" evidence="1">
    <location>
        <begin position="396"/>
        <end position="409"/>
    </location>
</feature>
<accession>A0A167WVF2</accession>
<evidence type="ECO:0000313" key="3">
    <source>
        <dbReference type="Proteomes" id="UP000076874"/>
    </source>
</evidence>
<gene>
    <name evidence="2" type="ORF">SPI_02875</name>
</gene>